<protein>
    <submittedName>
        <fullName evidence="1">Uncharacterized protein</fullName>
    </submittedName>
</protein>
<accession>A0A3Q3E2X7</accession>
<evidence type="ECO:0000313" key="1">
    <source>
        <dbReference type="Ensembl" id="ENSLBEP00000001700.1"/>
    </source>
</evidence>
<organism evidence="1 2">
    <name type="scientific">Labrus bergylta</name>
    <name type="common">ballan wrasse</name>
    <dbReference type="NCBI Taxonomy" id="56723"/>
    <lineage>
        <taxon>Eukaryota</taxon>
        <taxon>Metazoa</taxon>
        <taxon>Chordata</taxon>
        <taxon>Craniata</taxon>
        <taxon>Vertebrata</taxon>
        <taxon>Euteleostomi</taxon>
        <taxon>Actinopterygii</taxon>
        <taxon>Neopterygii</taxon>
        <taxon>Teleostei</taxon>
        <taxon>Neoteleostei</taxon>
        <taxon>Acanthomorphata</taxon>
        <taxon>Eupercaria</taxon>
        <taxon>Labriformes</taxon>
        <taxon>Labridae</taxon>
        <taxon>Labrus</taxon>
    </lineage>
</organism>
<dbReference type="Proteomes" id="UP000261660">
    <property type="component" value="Unplaced"/>
</dbReference>
<reference evidence="1" key="2">
    <citation type="submission" date="2025-09" db="UniProtKB">
        <authorList>
            <consortium name="Ensembl"/>
        </authorList>
    </citation>
    <scope>IDENTIFICATION</scope>
</reference>
<proteinExistence type="predicted"/>
<dbReference type="InParanoid" id="A0A3Q3E2X7"/>
<keyword evidence="2" id="KW-1185">Reference proteome</keyword>
<reference evidence="1" key="1">
    <citation type="submission" date="2025-08" db="UniProtKB">
        <authorList>
            <consortium name="Ensembl"/>
        </authorList>
    </citation>
    <scope>IDENTIFICATION</scope>
</reference>
<dbReference type="AlphaFoldDB" id="A0A3Q3E2X7"/>
<dbReference type="GeneTree" id="ENSGT01030000234906"/>
<sequence length="133" mass="14969">MASLWSVEKLTMLLMKLSLIITCLIFFQSLVSSPSRRQIDSRASLTAAGGLVMARTSTRCCRFIELTASREPKTERRIFYISETKKGILFLCEDMMDASYLSVGQQCVHPLKETRIQHVGLIHDESDLLVLAA</sequence>
<dbReference type="Ensembl" id="ENSLBET00000001813.1">
    <property type="protein sequence ID" value="ENSLBEP00000001700.1"/>
    <property type="gene ID" value="ENSLBEG00000001339.1"/>
</dbReference>
<evidence type="ECO:0000313" key="2">
    <source>
        <dbReference type="Proteomes" id="UP000261660"/>
    </source>
</evidence>
<name>A0A3Q3E2X7_9LABR</name>